<dbReference type="GO" id="GO:0015379">
    <property type="term" value="F:potassium:chloride symporter activity"/>
    <property type="evidence" value="ECO:0007669"/>
    <property type="project" value="TreeGrafter"/>
</dbReference>
<dbReference type="GO" id="GO:0006884">
    <property type="term" value="P:cell volume homeostasis"/>
    <property type="evidence" value="ECO:0007669"/>
    <property type="project" value="TreeGrafter"/>
</dbReference>
<keyword evidence="3 6" id="KW-1133">Transmembrane helix</keyword>
<evidence type="ECO:0000256" key="3">
    <source>
        <dbReference type="ARBA" id="ARBA00022989"/>
    </source>
</evidence>
<dbReference type="GO" id="GO:1990573">
    <property type="term" value="P:potassium ion import across plasma membrane"/>
    <property type="evidence" value="ECO:0007669"/>
    <property type="project" value="TreeGrafter"/>
</dbReference>
<keyword evidence="2 6" id="KW-0812">Transmembrane</keyword>
<organism evidence="7">
    <name type="scientific">Cyprideis torosa</name>
    <dbReference type="NCBI Taxonomy" id="163714"/>
    <lineage>
        <taxon>Eukaryota</taxon>
        <taxon>Metazoa</taxon>
        <taxon>Ecdysozoa</taxon>
        <taxon>Arthropoda</taxon>
        <taxon>Crustacea</taxon>
        <taxon>Oligostraca</taxon>
        <taxon>Ostracoda</taxon>
        <taxon>Podocopa</taxon>
        <taxon>Podocopida</taxon>
        <taxon>Cytherocopina</taxon>
        <taxon>Cytheroidea</taxon>
        <taxon>Cytherideidae</taxon>
        <taxon>Cyprideis</taxon>
    </lineage>
</organism>
<dbReference type="PROSITE" id="PS50304">
    <property type="entry name" value="TUDOR"/>
    <property type="match status" value="1"/>
</dbReference>
<dbReference type="EMBL" id="OB681464">
    <property type="protein sequence ID" value="CAD7236732.1"/>
    <property type="molecule type" value="Genomic_DNA"/>
</dbReference>
<dbReference type="Gene3D" id="1.20.1740.10">
    <property type="entry name" value="Amino acid/polyamine transporter I"/>
    <property type="match status" value="1"/>
</dbReference>
<evidence type="ECO:0000313" key="7">
    <source>
        <dbReference type="EMBL" id="CAD7236732.1"/>
    </source>
</evidence>
<evidence type="ECO:0000256" key="6">
    <source>
        <dbReference type="SAM" id="Phobius"/>
    </source>
</evidence>
<feature type="transmembrane region" description="Helical" evidence="6">
    <location>
        <begin position="53"/>
        <end position="79"/>
    </location>
</feature>
<proteinExistence type="predicted"/>
<evidence type="ECO:0000256" key="2">
    <source>
        <dbReference type="ARBA" id="ARBA00022692"/>
    </source>
</evidence>
<evidence type="ECO:0000256" key="4">
    <source>
        <dbReference type="ARBA" id="ARBA00023136"/>
    </source>
</evidence>
<dbReference type="PANTHER" id="PTHR11827:SF6">
    <property type="entry name" value="SOLUTE CARRIER FAMILY 12 MEMBER 8"/>
    <property type="match status" value="1"/>
</dbReference>
<comment type="subcellular location">
    <subcellularLocation>
        <location evidence="1">Membrane</location>
        <topology evidence="1">Multi-pass membrane protein</topology>
    </subcellularLocation>
</comment>
<protein>
    <submittedName>
        <fullName evidence="7">Uncharacterized protein</fullName>
    </submittedName>
</protein>
<dbReference type="Gene3D" id="2.30.30.140">
    <property type="match status" value="1"/>
</dbReference>
<gene>
    <name evidence="7" type="ORF">CTOB1V02_LOCUS14547</name>
</gene>
<accession>A0A7R8WRY1</accession>
<feature type="non-terminal residue" evidence="7">
    <location>
        <position position="188"/>
    </location>
</feature>
<evidence type="ECO:0000256" key="1">
    <source>
        <dbReference type="ARBA" id="ARBA00004141"/>
    </source>
</evidence>
<keyword evidence="4 6" id="KW-0472">Membrane</keyword>
<feature type="transmembrane region" description="Helical" evidence="6">
    <location>
        <begin position="29"/>
        <end position="47"/>
    </location>
</feature>
<dbReference type="GO" id="GO:0055064">
    <property type="term" value="P:chloride ion homeostasis"/>
    <property type="evidence" value="ECO:0007669"/>
    <property type="project" value="TreeGrafter"/>
</dbReference>
<feature type="compositionally biased region" description="Polar residues" evidence="5">
    <location>
        <begin position="150"/>
        <end position="161"/>
    </location>
</feature>
<sequence length="188" mass="19927">MGVMQPLERGVSAMGVMQPLERGRGPNKVPVLSLLVVGALVLTFVLVGEINRLAPIVTVAFLLSYASIDYAYFALAHAFDAQKARERRFQLRQTQHTGELASPSALKQGTLTSSAAAVSTSPKETSSSSRHNPSRAEGPSSSGAVIPPALSTTPSSWTVGQKCSAPWSENGKYHNALIEHINTVGEVT</sequence>
<feature type="compositionally biased region" description="Low complexity" evidence="5">
    <location>
        <begin position="110"/>
        <end position="129"/>
    </location>
</feature>
<dbReference type="PANTHER" id="PTHR11827">
    <property type="entry name" value="SOLUTE CARRIER FAMILY 12, CATION COTRANSPORTERS"/>
    <property type="match status" value="1"/>
</dbReference>
<dbReference type="GO" id="GO:0055075">
    <property type="term" value="P:potassium ion homeostasis"/>
    <property type="evidence" value="ECO:0007669"/>
    <property type="project" value="TreeGrafter"/>
</dbReference>
<evidence type="ECO:0000256" key="5">
    <source>
        <dbReference type="SAM" id="MobiDB-lite"/>
    </source>
</evidence>
<dbReference type="InterPro" id="IPR002999">
    <property type="entry name" value="Tudor"/>
</dbReference>
<dbReference type="InterPro" id="IPR004842">
    <property type="entry name" value="SLC12A_fam"/>
</dbReference>
<dbReference type="AlphaFoldDB" id="A0A7R8WRY1"/>
<name>A0A7R8WRY1_9CRUS</name>
<reference evidence="7" key="1">
    <citation type="submission" date="2020-11" db="EMBL/GenBank/DDBJ databases">
        <authorList>
            <person name="Tran Van P."/>
        </authorList>
    </citation>
    <scope>NUCLEOTIDE SEQUENCE</scope>
</reference>
<dbReference type="OrthoDB" id="79171at2759"/>
<feature type="region of interest" description="Disordered" evidence="5">
    <location>
        <begin position="94"/>
        <end position="161"/>
    </location>
</feature>
<dbReference type="GO" id="GO:0016020">
    <property type="term" value="C:membrane"/>
    <property type="evidence" value="ECO:0007669"/>
    <property type="project" value="UniProtKB-SubCell"/>
</dbReference>